<accession>A0A6C0ENW4</accession>
<feature type="domain" description="eRF1" evidence="1">
    <location>
        <begin position="1"/>
        <end position="60"/>
    </location>
</feature>
<dbReference type="GO" id="GO:0003747">
    <property type="term" value="F:translation release factor activity"/>
    <property type="evidence" value="ECO:0007669"/>
    <property type="project" value="InterPro"/>
</dbReference>
<reference evidence="2" key="1">
    <citation type="journal article" date="2020" name="Nature">
        <title>Giant virus diversity and host interactions through global metagenomics.</title>
        <authorList>
            <person name="Schulz F."/>
            <person name="Roux S."/>
            <person name="Paez-Espino D."/>
            <person name="Jungbluth S."/>
            <person name="Walsh D.A."/>
            <person name="Denef V.J."/>
            <person name="McMahon K.D."/>
            <person name="Konstantinidis K.T."/>
            <person name="Eloe-Fadrosh E.A."/>
            <person name="Kyrpides N.C."/>
            <person name="Woyke T."/>
        </authorList>
    </citation>
    <scope>NUCLEOTIDE SEQUENCE</scope>
    <source>
        <strain evidence="2">GVMAG-M-3300009149-34</strain>
    </source>
</reference>
<evidence type="ECO:0000259" key="1">
    <source>
        <dbReference type="Pfam" id="PF03464"/>
    </source>
</evidence>
<name>A0A6C0ENW4_9ZZZZ</name>
<sequence length="63" mass="7363">MDTNECTIGMLSGKRITTLWTKKSYIQGKHKTGGQSAQRFERLRNEAIKQWFKKIAQKLTTFK</sequence>
<evidence type="ECO:0000313" key="2">
    <source>
        <dbReference type="EMBL" id="QHT30372.1"/>
    </source>
</evidence>
<dbReference type="Gene3D" id="3.30.420.60">
    <property type="entry name" value="eRF1 domain 2"/>
    <property type="match status" value="1"/>
</dbReference>
<protein>
    <recommendedName>
        <fullName evidence="1">eRF1 domain-containing protein</fullName>
    </recommendedName>
</protein>
<dbReference type="InterPro" id="IPR004403">
    <property type="entry name" value="Peptide_chain-rel_eRF1/aRF1"/>
</dbReference>
<dbReference type="PANTHER" id="PTHR10113">
    <property type="entry name" value="PEPTIDE CHAIN RELEASE FACTOR SUBUNIT 1"/>
    <property type="match status" value="1"/>
</dbReference>
<dbReference type="EMBL" id="MN738897">
    <property type="protein sequence ID" value="QHT30372.1"/>
    <property type="molecule type" value="Genomic_DNA"/>
</dbReference>
<dbReference type="SUPFAM" id="SSF53137">
    <property type="entry name" value="Translational machinery components"/>
    <property type="match status" value="1"/>
</dbReference>
<dbReference type="InterPro" id="IPR005141">
    <property type="entry name" value="eRF1_2"/>
</dbReference>
<organism evidence="2">
    <name type="scientific">viral metagenome</name>
    <dbReference type="NCBI Taxonomy" id="1070528"/>
    <lineage>
        <taxon>unclassified sequences</taxon>
        <taxon>metagenomes</taxon>
        <taxon>organismal metagenomes</taxon>
    </lineage>
</organism>
<dbReference type="AlphaFoldDB" id="A0A6C0ENW4"/>
<proteinExistence type="predicted"/>
<dbReference type="Pfam" id="PF03464">
    <property type="entry name" value="eRF1_2"/>
    <property type="match status" value="1"/>
</dbReference>
<dbReference type="InterPro" id="IPR042226">
    <property type="entry name" value="eFR1_2_sf"/>
</dbReference>